<dbReference type="eggNOG" id="COG0810">
    <property type="taxonomic scope" value="Bacteria"/>
</dbReference>
<evidence type="ECO:0008006" key="5">
    <source>
        <dbReference type="Google" id="ProtNLM"/>
    </source>
</evidence>
<evidence type="ECO:0000256" key="2">
    <source>
        <dbReference type="SAM" id="Phobius"/>
    </source>
</evidence>
<keyword evidence="1" id="KW-0175">Coiled coil</keyword>
<accession>A0A1G7H2P8</accession>
<dbReference type="Proteomes" id="UP000182114">
    <property type="component" value="Unassembled WGS sequence"/>
</dbReference>
<sequence length="245" mass="27311">MSLNKSQLSLLITFLSMAIMVLGLYNIHLGAKEKEEYVVELALLEEEPEELLEEEEQELQDQAEAEAIKSHMAFNETAKASFGNPEPLKTLDELMEEAENSSDNDEPNELLTSDSGQYAASLKELKKKRQEAKELLGEREAQKDVPTNNLAKRRTSISYSLINRNHYSLPVPIYTCIEGGKIVVNIVVDSQGTVTDANFNKSSSSTSNGCLIDNALEYAYKASFNKSTKASQKGTITYLFQEKAR</sequence>
<organism evidence="3 4">
    <name type="scientific">Cellulophaga baltica</name>
    <dbReference type="NCBI Taxonomy" id="76594"/>
    <lineage>
        <taxon>Bacteria</taxon>
        <taxon>Pseudomonadati</taxon>
        <taxon>Bacteroidota</taxon>
        <taxon>Flavobacteriia</taxon>
        <taxon>Flavobacteriales</taxon>
        <taxon>Flavobacteriaceae</taxon>
        <taxon>Cellulophaga</taxon>
    </lineage>
</organism>
<protein>
    <recommendedName>
        <fullName evidence="5">TonB family C-terminal domain-containing protein</fullName>
    </recommendedName>
</protein>
<name>A0A1G7H2P8_9FLAO</name>
<dbReference type="EMBL" id="FNBD01000005">
    <property type="protein sequence ID" value="SDE94594.1"/>
    <property type="molecule type" value="Genomic_DNA"/>
</dbReference>
<proteinExistence type="predicted"/>
<evidence type="ECO:0000313" key="3">
    <source>
        <dbReference type="EMBL" id="SDE94594.1"/>
    </source>
</evidence>
<dbReference type="GeneID" id="78059713"/>
<keyword evidence="2" id="KW-0472">Membrane</keyword>
<feature type="coiled-coil region" evidence="1">
    <location>
        <begin position="118"/>
        <end position="145"/>
    </location>
</feature>
<dbReference type="RefSeq" id="WP_029445035.1">
    <property type="nucleotide sequence ID" value="NZ_CANLMK010000003.1"/>
</dbReference>
<feature type="transmembrane region" description="Helical" evidence="2">
    <location>
        <begin position="6"/>
        <end position="25"/>
    </location>
</feature>
<keyword evidence="2" id="KW-1133">Transmembrane helix</keyword>
<evidence type="ECO:0000256" key="1">
    <source>
        <dbReference type="SAM" id="Coils"/>
    </source>
</evidence>
<keyword evidence="4" id="KW-1185">Reference proteome</keyword>
<evidence type="ECO:0000313" key="4">
    <source>
        <dbReference type="Proteomes" id="UP000182114"/>
    </source>
</evidence>
<keyword evidence="2" id="KW-0812">Transmembrane</keyword>
<gene>
    <name evidence="3" type="ORF">SAMN04487992_105230</name>
</gene>
<reference evidence="4" key="1">
    <citation type="submission" date="2016-10" db="EMBL/GenBank/DDBJ databases">
        <authorList>
            <person name="Varghese N."/>
            <person name="Submissions S."/>
        </authorList>
    </citation>
    <scope>NUCLEOTIDE SEQUENCE [LARGE SCALE GENOMIC DNA]</scope>
    <source>
        <strain evidence="4">DSM 24729</strain>
    </source>
</reference>
<dbReference type="AlphaFoldDB" id="A0A1G7H2P8"/>